<sequence length="334" mass="38134">MREELLIRFLRGECSKVEEHQIHQWLDTPAGRNQLEELMEKKWEEKSGDIGDETDYNGLLKKIHSRVLVPTGSKRRRLEKNIALKSLKLAASLFLVFFSGYFLSLSWVKRGHEPQDMLVSTPVKYFERVTGAGEKLTLSMPDGSRIILNSESVLWFDSEYGLIDRTIRLNGEAFFEVVSDSNKPFKVDTDGLTTYALGTSFNISTRHSSYKVALTEGKVAVVADKETVNLDPGQMAVWKPDHQRNEIKISYFDAEKITSWKDGRLAFDKKKLHLIFKDLETWYGVRILLDPNLNGNQLVSGTFENKNLKDILTGLAFSMSFSFELNGNQVIIKK</sequence>
<keyword evidence="1" id="KW-1133">Transmembrane helix</keyword>
<evidence type="ECO:0000256" key="1">
    <source>
        <dbReference type="SAM" id="Phobius"/>
    </source>
</evidence>
<dbReference type="PANTHER" id="PTHR30273">
    <property type="entry name" value="PERIPLASMIC SIGNAL SENSOR AND SIGMA FACTOR ACTIVATOR FECR-RELATED"/>
    <property type="match status" value="1"/>
</dbReference>
<dbReference type="InterPro" id="IPR006860">
    <property type="entry name" value="FecR"/>
</dbReference>
<proteinExistence type="predicted"/>
<dbReference type="Gene3D" id="2.60.120.1440">
    <property type="match status" value="1"/>
</dbReference>
<evidence type="ECO:0000313" key="5">
    <source>
        <dbReference type="Proteomes" id="UP000013909"/>
    </source>
</evidence>
<dbReference type="Pfam" id="PF04773">
    <property type="entry name" value="FecR"/>
    <property type="match status" value="1"/>
</dbReference>
<evidence type="ECO:0000313" key="4">
    <source>
        <dbReference type="EMBL" id="EON77970.1"/>
    </source>
</evidence>
<feature type="transmembrane region" description="Helical" evidence="1">
    <location>
        <begin position="86"/>
        <end position="108"/>
    </location>
</feature>
<dbReference type="InterPro" id="IPR032508">
    <property type="entry name" value="FecR_C"/>
</dbReference>
<organism evidence="4 5">
    <name type="scientific">Lunatimonas lonarensis</name>
    <dbReference type="NCBI Taxonomy" id="1232681"/>
    <lineage>
        <taxon>Bacteria</taxon>
        <taxon>Pseudomonadati</taxon>
        <taxon>Bacteroidota</taxon>
        <taxon>Cytophagia</taxon>
        <taxon>Cytophagales</taxon>
        <taxon>Cyclobacteriaceae</taxon>
    </lineage>
</organism>
<evidence type="ECO:0000259" key="3">
    <source>
        <dbReference type="Pfam" id="PF16344"/>
    </source>
</evidence>
<dbReference type="PIRSF" id="PIRSF018266">
    <property type="entry name" value="FecR"/>
    <property type="match status" value="1"/>
</dbReference>
<protein>
    <submittedName>
        <fullName evidence="4">Putative anti-sigma factor</fullName>
    </submittedName>
</protein>
<dbReference type="EMBL" id="AQHR01000044">
    <property type="protein sequence ID" value="EON77970.1"/>
    <property type="molecule type" value="Genomic_DNA"/>
</dbReference>
<dbReference type="GO" id="GO:0016989">
    <property type="term" value="F:sigma factor antagonist activity"/>
    <property type="evidence" value="ECO:0007669"/>
    <property type="project" value="TreeGrafter"/>
</dbReference>
<dbReference type="AlphaFoldDB" id="R7ZV02"/>
<dbReference type="STRING" id="1232681.ADIS_1509"/>
<dbReference type="Pfam" id="PF16344">
    <property type="entry name" value="FecR_C"/>
    <property type="match status" value="1"/>
</dbReference>
<gene>
    <name evidence="4" type="ORF">ADIS_1509</name>
</gene>
<dbReference type="Gene3D" id="3.55.50.30">
    <property type="match status" value="1"/>
</dbReference>
<dbReference type="Proteomes" id="UP000013909">
    <property type="component" value="Unassembled WGS sequence"/>
</dbReference>
<feature type="domain" description="FecR protein" evidence="2">
    <location>
        <begin position="129"/>
        <end position="219"/>
    </location>
</feature>
<dbReference type="PANTHER" id="PTHR30273:SF2">
    <property type="entry name" value="PROTEIN FECR"/>
    <property type="match status" value="1"/>
</dbReference>
<comment type="caution">
    <text evidence="4">The sequence shown here is derived from an EMBL/GenBank/DDBJ whole genome shotgun (WGS) entry which is preliminary data.</text>
</comment>
<dbReference type="InterPro" id="IPR012373">
    <property type="entry name" value="Ferrdict_sens_TM"/>
</dbReference>
<keyword evidence="1" id="KW-0812">Transmembrane</keyword>
<evidence type="ECO:0000259" key="2">
    <source>
        <dbReference type="Pfam" id="PF04773"/>
    </source>
</evidence>
<reference evidence="4 5" key="1">
    <citation type="submission" date="2013-02" db="EMBL/GenBank/DDBJ databases">
        <title>A novel strain isolated from Lonar lake, Maharashtra, India.</title>
        <authorList>
            <person name="Singh A."/>
        </authorList>
    </citation>
    <scope>NUCLEOTIDE SEQUENCE [LARGE SCALE GENOMIC DNA]</scope>
    <source>
        <strain evidence="4 5">AK24</strain>
    </source>
</reference>
<dbReference type="RefSeq" id="WP_010853652.1">
    <property type="nucleotide sequence ID" value="NZ_AQHR01000044.1"/>
</dbReference>
<name>R7ZV02_9BACT</name>
<keyword evidence="5" id="KW-1185">Reference proteome</keyword>
<keyword evidence="1" id="KW-0472">Membrane</keyword>
<dbReference type="OrthoDB" id="1099916at2"/>
<accession>R7ZV02</accession>
<feature type="domain" description="Protein FecR C-terminal" evidence="3">
    <location>
        <begin position="265"/>
        <end position="332"/>
    </location>
</feature>